<dbReference type="AlphaFoldDB" id="A0A3P7P7G7"/>
<accession>A0A3P7P7G7</accession>
<dbReference type="Proteomes" id="UP000281553">
    <property type="component" value="Unassembled WGS sequence"/>
</dbReference>
<reference evidence="1 2" key="1">
    <citation type="submission" date="2018-11" db="EMBL/GenBank/DDBJ databases">
        <authorList>
            <consortium name="Pathogen Informatics"/>
        </authorList>
    </citation>
    <scope>NUCLEOTIDE SEQUENCE [LARGE SCALE GENOMIC DNA]</scope>
</reference>
<sequence>MMSAENARVVPMLIASVVVVNVSRATRVTLTVSVVAQIFANVLPVLKTLSVMRDYVNAYLATPVTDLASAWRLQLIQVSN</sequence>
<dbReference type="EMBL" id="UYRU01064529">
    <property type="protein sequence ID" value="VDN16062.1"/>
    <property type="molecule type" value="Genomic_DNA"/>
</dbReference>
<evidence type="ECO:0000313" key="1">
    <source>
        <dbReference type="EMBL" id="VDN16062.1"/>
    </source>
</evidence>
<gene>
    <name evidence="1" type="ORF">DILT_LOCUS11893</name>
</gene>
<evidence type="ECO:0000313" key="2">
    <source>
        <dbReference type="Proteomes" id="UP000281553"/>
    </source>
</evidence>
<proteinExistence type="predicted"/>
<protein>
    <submittedName>
        <fullName evidence="1">Uncharacterized protein</fullName>
    </submittedName>
</protein>
<keyword evidence="2" id="KW-1185">Reference proteome</keyword>
<organism evidence="1 2">
    <name type="scientific">Dibothriocephalus latus</name>
    <name type="common">Fish tapeworm</name>
    <name type="synonym">Diphyllobothrium latum</name>
    <dbReference type="NCBI Taxonomy" id="60516"/>
    <lineage>
        <taxon>Eukaryota</taxon>
        <taxon>Metazoa</taxon>
        <taxon>Spiralia</taxon>
        <taxon>Lophotrochozoa</taxon>
        <taxon>Platyhelminthes</taxon>
        <taxon>Cestoda</taxon>
        <taxon>Eucestoda</taxon>
        <taxon>Diphyllobothriidea</taxon>
        <taxon>Diphyllobothriidae</taxon>
        <taxon>Dibothriocephalus</taxon>
    </lineage>
</organism>
<name>A0A3P7P7G7_DIBLA</name>